<proteinExistence type="predicted"/>
<accession>L0A2K9</accession>
<protein>
    <submittedName>
        <fullName evidence="1">Uncharacterized protein</fullName>
    </submittedName>
</protein>
<evidence type="ECO:0000313" key="1">
    <source>
        <dbReference type="EMBL" id="AFZ68103.1"/>
    </source>
</evidence>
<dbReference type="HOGENOM" id="CLU_2259140_0_0_0"/>
<dbReference type="Proteomes" id="UP000010467">
    <property type="component" value="Chromosome"/>
</dbReference>
<dbReference type="KEGG" id="dpd:Deipe_2638"/>
<evidence type="ECO:0000313" key="2">
    <source>
        <dbReference type="Proteomes" id="UP000010467"/>
    </source>
</evidence>
<organism evidence="1 2">
    <name type="scientific">Deinococcus peraridilitoris (strain DSM 19664 / LMG 22246 / CIP 109416 / KR-200)</name>
    <dbReference type="NCBI Taxonomy" id="937777"/>
    <lineage>
        <taxon>Bacteria</taxon>
        <taxon>Thermotogati</taxon>
        <taxon>Deinococcota</taxon>
        <taxon>Deinococci</taxon>
        <taxon>Deinococcales</taxon>
        <taxon>Deinococcaceae</taxon>
        <taxon>Deinococcus</taxon>
    </lineage>
</organism>
<dbReference type="EMBL" id="CP003382">
    <property type="protein sequence ID" value="AFZ68103.1"/>
    <property type="molecule type" value="Genomic_DNA"/>
</dbReference>
<dbReference type="PATRIC" id="fig|937777.3.peg.2647"/>
<reference evidence="2" key="1">
    <citation type="submission" date="2012-03" db="EMBL/GenBank/DDBJ databases">
        <title>Complete sequence of chromosome of Deinococcus peraridilitoris DSM 19664.</title>
        <authorList>
            <person name="Lucas S."/>
            <person name="Copeland A."/>
            <person name="Lapidus A."/>
            <person name="Glavina del Rio T."/>
            <person name="Dalin E."/>
            <person name="Tice H."/>
            <person name="Bruce D."/>
            <person name="Goodwin L."/>
            <person name="Pitluck S."/>
            <person name="Peters L."/>
            <person name="Mikhailova N."/>
            <person name="Lu M."/>
            <person name="Kyrpides N."/>
            <person name="Mavromatis K."/>
            <person name="Ivanova N."/>
            <person name="Brettin T."/>
            <person name="Detter J.C."/>
            <person name="Han C."/>
            <person name="Larimer F."/>
            <person name="Land M."/>
            <person name="Hauser L."/>
            <person name="Markowitz V."/>
            <person name="Cheng J.-F."/>
            <person name="Hugenholtz P."/>
            <person name="Woyke T."/>
            <person name="Wu D."/>
            <person name="Pukall R."/>
            <person name="Steenblock K."/>
            <person name="Brambilla E."/>
            <person name="Klenk H.-P."/>
            <person name="Eisen J.A."/>
        </authorList>
    </citation>
    <scope>NUCLEOTIDE SEQUENCE [LARGE SCALE GENOMIC DNA]</scope>
    <source>
        <strain evidence="2">DSM 19664 / LMG 22246 / CIP 109416 / KR-200</strain>
    </source>
</reference>
<dbReference type="AlphaFoldDB" id="L0A2K9"/>
<sequence>MYVTADLSSCTLRIRIGTVVLHVHAEDAQTFANLLRRPPQAGLVWLDALDHTRGARLRALNEGTELTADQGQGAREWITWTVAVDVAGEITGGLGTLRLARAG</sequence>
<keyword evidence="2" id="KW-1185">Reference proteome</keyword>
<name>L0A2K9_DEIPD</name>
<gene>
    <name evidence="1" type="ordered locus">Deipe_2638</name>
</gene>